<dbReference type="SUPFAM" id="SSF53098">
    <property type="entry name" value="Ribonuclease H-like"/>
    <property type="match status" value="1"/>
</dbReference>
<dbReference type="GO" id="GO:0004803">
    <property type="term" value="F:transposase activity"/>
    <property type="evidence" value="ECO:0007669"/>
    <property type="project" value="TreeGrafter"/>
</dbReference>
<sequence length="333" mass="40156">MGAVYKQLSITERRKIERWRHAKVPVDEMARVLKRCRSTIFRELKRNHFADESMPGCDGYYGAAAHLMQAERRARERKLIKHHELRKRVIERVKNGWTPEQISNRMIHERAPLRVCQETIYRYIYSKEGQREDLWWYLPTHRVARRPRRTRRRREPKFHRDVSILFRPDDVAHRRQFGHWEADLMLFKQKLGQTNVTSLVERVSRFTVILKNPNKRTKPVMAKIMSAIKDLPLVARRSITFDRGTEFVSWPHLQAKIGTQTWFCDPSSPWQKGTVENTNRRLRRWLPRKRDIRQCTDHDMKVICDRLNNTPRKCLGWKTPAEVFREKILEEMR</sequence>
<dbReference type="InterPro" id="IPR001584">
    <property type="entry name" value="Integrase_cat-core"/>
</dbReference>
<protein>
    <submittedName>
        <fullName evidence="3">Transposase, IS30 family</fullName>
    </submittedName>
</protein>
<dbReference type="InterPro" id="IPR025246">
    <property type="entry name" value="IS30-like_HTH"/>
</dbReference>
<dbReference type="InterPro" id="IPR053392">
    <property type="entry name" value="Transposase_IS30-like"/>
</dbReference>
<name>A0A1H9IZW0_9RHOB</name>
<dbReference type="GO" id="GO:0032196">
    <property type="term" value="P:transposition"/>
    <property type="evidence" value="ECO:0007669"/>
    <property type="project" value="TreeGrafter"/>
</dbReference>
<dbReference type="EMBL" id="FOEP01000013">
    <property type="protein sequence ID" value="SEQ80059.1"/>
    <property type="molecule type" value="Genomic_DNA"/>
</dbReference>
<dbReference type="Proteomes" id="UP000198634">
    <property type="component" value="Unassembled WGS sequence"/>
</dbReference>
<keyword evidence="4" id="KW-1185">Reference proteome</keyword>
<feature type="domain" description="Integrase catalytic" evidence="2">
    <location>
        <begin position="164"/>
        <end position="328"/>
    </location>
</feature>
<dbReference type="AlphaFoldDB" id="A0A1H9IZW0"/>
<accession>A0A1H9IZW0</accession>
<proteinExistence type="predicted"/>
<dbReference type="GO" id="GO:0015074">
    <property type="term" value="P:DNA integration"/>
    <property type="evidence" value="ECO:0007669"/>
    <property type="project" value="InterPro"/>
</dbReference>
<dbReference type="InterPro" id="IPR012337">
    <property type="entry name" value="RNaseH-like_sf"/>
</dbReference>
<dbReference type="Pfam" id="PF13936">
    <property type="entry name" value="HTH_38"/>
    <property type="match status" value="1"/>
</dbReference>
<reference evidence="3 4" key="1">
    <citation type="submission" date="2016-10" db="EMBL/GenBank/DDBJ databases">
        <authorList>
            <person name="de Groot N.N."/>
        </authorList>
    </citation>
    <scope>NUCLEOTIDE SEQUENCE [LARGE SCALE GENOMIC DNA]</scope>
    <source>
        <strain evidence="3 4">DSM 22007</strain>
    </source>
</reference>
<dbReference type="Gene3D" id="3.30.420.10">
    <property type="entry name" value="Ribonuclease H-like superfamily/Ribonuclease H"/>
    <property type="match status" value="1"/>
</dbReference>
<dbReference type="GO" id="GO:0006310">
    <property type="term" value="P:DNA recombination"/>
    <property type="evidence" value="ECO:0007669"/>
    <property type="project" value="UniProtKB-KW"/>
</dbReference>
<evidence type="ECO:0000313" key="4">
    <source>
        <dbReference type="Proteomes" id="UP000198634"/>
    </source>
</evidence>
<evidence type="ECO:0000256" key="1">
    <source>
        <dbReference type="ARBA" id="ARBA00023172"/>
    </source>
</evidence>
<dbReference type="OrthoDB" id="9803231at2"/>
<dbReference type="NCBIfam" id="NF033563">
    <property type="entry name" value="transpos_IS30"/>
    <property type="match status" value="1"/>
</dbReference>
<gene>
    <name evidence="3" type="ORF">SAMN04488092_11390</name>
</gene>
<keyword evidence="1" id="KW-0233">DNA recombination</keyword>
<dbReference type="GO" id="GO:0005829">
    <property type="term" value="C:cytosol"/>
    <property type="evidence" value="ECO:0007669"/>
    <property type="project" value="TreeGrafter"/>
</dbReference>
<dbReference type="GO" id="GO:0003676">
    <property type="term" value="F:nucleic acid binding"/>
    <property type="evidence" value="ECO:0007669"/>
    <property type="project" value="InterPro"/>
</dbReference>
<evidence type="ECO:0000259" key="2">
    <source>
        <dbReference type="PROSITE" id="PS50994"/>
    </source>
</evidence>
<dbReference type="InterPro" id="IPR036397">
    <property type="entry name" value="RNaseH_sf"/>
</dbReference>
<dbReference type="PANTHER" id="PTHR10948">
    <property type="entry name" value="TRANSPOSASE"/>
    <property type="match status" value="1"/>
</dbReference>
<dbReference type="PROSITE" id="PS50994">
    <property type="entry name" value="INTEGRASE"/>
    <property type="match status" value="1"/>
</dbReference>
<organism evidence="3 4">
    <name type="scientific">Thalassovita taeanensis</name>
    <dbReference type="NCBI Taxonomy" id="657014"/>
    <lineage>
        <taxon>Bacteria</taxon>
        <taxon>Pseudomonadati</taxon>
        <taxon>Pseudomonadota</taxon>
        <taxon>Alphaproteobacteria</taxon>
        <taxon>Rhodobacterales</taxon>
        <taxon>Roseobacteraceae</taxon>
        <taxon>Thalassovita</taxon>
    </lineage>
</organism>
<dbReference type="PANTHER" id="PTHR10948:SF23">
    <property type="entry name" value="TRANSPOSASE INSI FOR INSERTION SEQUENCE ELEMENT IS30A-RELATED"/>
    <property type="match status" value="1"/>
</dbReference>
<dbReference type="InterPro" id="IPR051917">
    <property type="entry name" value="Transposase-Integrase"/>
</dbReference>
<dbReference type="Pfam" id="PF00665">
    <property type="entry name" value="rve"/>
    <property type="match status" value="1"/>
</dbReference>
<dbReference type="RefSeq" id="WP_090270732.1">
    <property type="nucleotide sequence ID" value="NZ_FOEP01000013.1"/>
</dbReference>
<evidence type="ECO:0000313" key="3">
    <source>
        <dbReference type="EMBL" id="SEQ80059.1"/>
    </source>
</evidence>